<evidence type="ECO:0000256" key="6">
    <source>
        <dbReference type="ARBA" id="ARBA00022692"/>
    </source>
</evidence>
<accession>A0A8R1UT21</accession>
<feature type="transmembrane region" description="Helical" evidence="9">
    <location>
        <begin position="136"/>
        <end position="156"/>
    </location>
</feature>
<keyword evidence="5 9" id="KW-1003">Cell membrane</keyword>
<dbReference type="GO" id="GO:0032217">
    <property type="term" value="F:riboflavin transmembrane transporter activity"/>
    <property type="evidence" value="ECO:0000318"/>
    <property type="project" value="GO_Central"/>
</dbReference>
<comment type="similarity">
    <text evidence="3 9">Belongs to the riboflavin transporter family.</text>
</comment>
<evidence type="ECO:0000256" key="7">
    <source>
        <dbReference type="ARBA" id="ARBA00022989"/>
    </source>
</evidence>
<comment type="subcellular location">
    <subcellularLocation>
        <location evidence="2 9">Cell membrane</location>
        <topology evidence="2 9">Multi-pass membrane protein</topology>
    </subcellularLocation>
</comment>
<dbReference type="PANTHER" id="PTHR12929">
    <property type="entry name" value="SOLUTE CARRIER FAMILY 52"/>
    <property type="match status" value="1"/>
</dbReference>
<reference evidence="11" key="1">
    <citation type="journal article" date="2008" name="Nat. Genet.">
        <title>The Pristionchus pacificus genome provides a unique perspective on nematode lifestyle and parasitism.</title>
        <authorList>
            <person name="Dieterich C."/>
            <person name="Clifton S.W."/>
            <person name="Schuster L.N."/>
            <person name="Chinwalla A."/>
            <person name="Delehaunty K."/>
            <person name="Dinkelacker I."/>
            <person name="Fulton L."/>
            <person name="Fulton R."/>
            <person name="Godfrey J."/>
            <person name="Minx P."/>
            <person name="Mitreva M."/>
            <person name="Roeseler W."/>
            <person name="Tian H."/>
            <person name="Witte H."/>
            <person name="Yang S.P."/>
            <person name="Wilson R.K."/>
            <person name="Sommer R.J."/>
        </authorList>
    </citation>
    <scope>NUCLEOTIDE SEQUENCE [LARGE SCALE GENOMIC DNA]</scope>
    <source>
        <strain evidence="11">PS312</strain>
    </source>
</reference>
<dbReference type="PANTHER" id="PTHR12929:SF10">
    <property type="entry name" value="RIBOFLAVIN TRANSPORTER"/>
    <property type="match status" value="1"/>
</dbReference>
<feature type="transmembrane region" description="Helical" evidence="9">
    <location>
        <begin position="293"/>
        <end position="323"/>
    </location>
</feature>
<name>A0A8R1UT21_PRIPA</name>
<organism evidence="10 11">
    <name type="scientific">Pristionchus pacificus</name>
    <name type="common">Parasitic nematode worm</name>
    <dbReference type="NCBI Taxonomy" id="54126"/>
    <lineage>
        <taxon>Eukaryota</taxon>
        <taxon>Metazoa</taxon>
        <taxon>Ecdysozoa</taxon>
        <taxon>Nematoda</taxon>
        <taxon>Chromadorea</taxon>
        <taxon>Rhabditida</taxon>
        <taxon>Rhabditina</taxon>
        <taxon>Diplogasteromorpha</taxon>
        <taxon>Diplogasteroidea</taxon>
        <taxon>Neodiplogasteridae</taxon>
        <taxon>Pristionchus</taxon>
    </lineage>
</organism>
<evidence type="ECO:0000313" key="10">
    <source>
        <dbReference type="EnsemblMetazoa" id="PPA39814.1"/>
    </source>
</evidence>
<dbReference type="Pfam" id="PF06237">
    <property type="entry name" value="SLC52_ribofla_tr"/>
    <property type="match status" value="2"/>
</dbReference>
<evidence type="ECO:0000256" key="8">
    <source>
        <dbReference type="ARBA" id="ARBA00023136"/>
    </source>
</evidence>
<evidence type="ECO:0000313" key="11">
    <source>
        <dbReference type="Proteomes" id="UP000005239"/>
    </source>
</evidence>
<evidence type="ECO:0000256" key="2">
    <source>
        <dbReference type="ARBA" id="ARBA00004651"/>
    </source>
</evidence>
<feature type="transmembrane region" description="Helical" evidence="9">
    <location>
        <begin position="176"/>
        <end position="198"/>
    </location>
</feature>
<proteinExistence type="inferred from homology"/>
<evidence type="ECO:0000256" key="5">
    <source>
        <dbReference type="ARBA" id="ARBA00022475"/>
    </source>
</evidence>
<comment type="caution">
    <text evidence="9">Lacks conserved residue(s) required for the propagation of feature annotation.</text>
</comment>
<comment type="function">
    <text evidence="9">Plasma membrane transporter mediating the uptake by cells of the water soluble vitamin B2/riboflavin that plays a key role in biochemical oxidation-reduction reactions of the carbohydrate, lipid, and amino acid metabolism.</text>
</comment>
<keyword evidence="11" id="KW-1185">Reference proteome</keyword>
<evidence type="ECO:0000256" key="9">
    <source>
        <dbReference type="RuleBase" id="RU368035"/>
    </source>
</evidence>
<keyword evidence="6 9" id="KW-0812">Transmembrane</keyword>
<reference evidence="10" key="2">
    <citation type="submission" date="2022-06" db="UniProtKB">
        <authorList>
            <consortium name="EnsemblMetazoa"/>
        </authorList>
    </citation>
    <scope>IDENTIFICATION</scope>
    <source>
        <strain evidence="10">PS312</strain>
    </source>
</reference>
<evidence type="ECO:0000256" key="1">
    <source>
        <dbReference type="ARBA" id="ARBA00000215"/>
    </source>
</evidence>
<comment type="catalytic activity">
    <reaction evidence="1 9">
        <text>riboflavin(in) = riboflavin(out)</text>
        <dbReference type="Rhea" id="RHEA:35015"/>
        <dbReference type="ChEBI" id="CHEBI:57986"/>
    </reaction>
</comment>
<feature type="transmembrane region" description="Helical" evidence="9">
    <location>
        <begin position="225"/>
        <end position="244"/>
    </location>
</feature>
<evidence type="ECO:0000256" key="4">
    <source>
        <dbReference type="ARBA" id="ARBA00022448"/>
    </source>
</evidence>
<sequence>MKSPWLNHLLVLLFGMSAWLSIDSIYVQLPILSQSAPESWNLASYIVVIIQISCIFPFTYRIIRNWKREITEKIESPLIVSLLIIDIIGLLLTTFTYTSVHSVWLLLSIFILCIPCTMADVVFMPLIDSISIYRRLGSPSLVTTFYIGMGLGALLPSALSFAQGVNGSTRNFSYPVFIYIVSSLVVISLAAYCGIVIIEKRMENRRTLSQSTTVPREIHSSVKSIIFPITVSLVFISLFSPSLLQFQLLILSIVQLSIPSVLLPISSGFSAGFLSLLRTAAASRLAHSSHPKALFICGFVTQFGSFVGAITVFILANVFHLFISS</sequence>
<dbReference type="InterPro" id="IPR009357">
    <property type="entry name" value="Riboflavin_transptr"/>
</dbReference>
<gene>
    <name evidence="10" type="primary">WBGene00278183</name>
</gene>
<dbReference type="Proteomes" id="UP000005239">
    <property type="component" value="Unassembled WGS sequence"/>
</dbReference>
<keyword evidence="7 9" id="KW-1133">Transmembrane helix</keyword>
<feature type="transmembrane region" description="Helical" evidence="9">
    <location>
        <begin position="256"/>
        <end position="281"/>
    </location>
</feature>
<dbReference type="AlphaFoldDB" id="A0A8R1UT21"/>
<keyword evidence="4 9" id="KW-0813">Transport</keyword>
<protein>
    <recommendedName>
        <fullName evidence="9">Riboflavin transporter</fullName>
    </recommendedName>
</protein>
<dbReference type="GO" id="GO:0032218">
    <property type="term" value="P:riboflavin transport"/>
    <property type="evidence" value="ECO:0000318"/>
    <property type="project" value="GO_Central"/>
</dbReference>
<feature type="transmembrane region" description="Helical" evidence="9">
    <location>
        <begin position="103"/>
        <end position="124"/>
    </location>
</feature>
<feature type="transmembrane region" description="Helical" evidence="9">
    <location>
        <begin position="40"/>
        <end position="58"/>
    </location>
</feature>
<keyword evidence="8 9" id="KW-0472">Membrane</keyword>
<dbReference type="EnsemblMetazoa" id="PPA39814.1">
    <property type="protein sequence ID" value="PPA39814.1"/>
    <property type="gene ID" value="WBGene00278183"/>
</dbReference>
<dbReference type="GO" id="GO:0005886">
    <property type="term" value="C:plasma membrane"/>
    <property type="evidence" value="ECO:0000318"/>
    <property type="project" value="GO_Central"/>
</dbReference>
<feature type="transmembrane region" description="Helical" evidence="9">
    <location>
        <begin position="78"/>
        <end position="97"/>
    </location>
</feature>
<evidence type="ECO:0000256" key="3">
    <source>
        <dbReference type="ARBA" id="ARBA00006366"/>
    </source>
</evidence>